<dbReference type="SUPFAM" id="SSF56219">
    <property type="entry name" value="DNase I-like"/>
    <property type="match status" value="1"/>
</dbReference>
<dbReference type="EMBL" id="UZAN01058353">
    <property type="protein sequence ID" value="VDP91995.1"/>
    <property type="molecule type" value="Genomic_DNA"/>
</dbReference>
<dbReference type="Gene3D" id="3.60.10.10">
    <property type="entry name" value="Endonuclease/exonuclease/phosphatase"/>
    <property type="match status" value="1"/>
</dbReference>
<protein>
    <submittedName>
        <fullName evidence="1 3">Uncharacterized protein</fullName>
    </submittedName>
</protein>
<evidence type="ECO:0000313" key="1">
    <source>
        <dbReference type="EMBL" id="VDP91995.1"/>
    </source>
</evidence>
<dbReference type="Proteomes" id="UP000272942">
    <property type="component" value="Unassembled WGS sequence"/>
</dbReference>
<dbReference type="AlphaFoldDB" id="A0A183B688"/>
<dbReference type="WBParaSite" id="ECPE_0001476301-mRNA-1">
    <property type="protein sequence ID" value="ECPE_0001476301-mRNA-1"/>
    <property type="gene ID" value="ECPE_0001476301"/>
</dbReference>
<organism evidence="3">
    <name type="scientific">Echinostoma caproni</name>
    <dbReference type="NCBI Taxonomy" id="27848"/>
    <lineage>
        <taxon>Eukaryota</taxon>
        <taxon>Metazoa</taxon>
        <taxon>Spiralia</taxon>
        <taxon>Lophotrochozoa</taxon>
        <taxon>Platyhelminthes</taxon>
        <taxon>Trematoda</taxon>
        <taxon>Digenea</taxon>
        <taxon>Plagiorchiida</taxon>
        <taxon>Echinostomata</taxon>
        <taxon>Echinostomatoidea</taxon>
        <taxon>Echinostomatidae</taxon>
        <taxon>Echinostoma</taxon>
    </lineage>
</organism>
<dbReference type="InterPro" id="IPR036691">
    <property type="entry name" value="Endo/exonu/phosph_ase_sf"/>
</dbReference>
<reference evidence="1 2" key="2">
    <citation type="submission" date="2018-11" db="EMBL/GenBank/DDBJ databases">
        <authorList>
            <consortium name="Pathogen Informatics"/>
        </authorList>
    </citation>
    <scope>NUCLEOTIDE SEQUENCE [LARGE SCALE GENOMIC DNA]</scope>
    <source>
        <strain evidence="1 2">Egypt</strain>
    </source>
</reference>
<gene>
    <name evidence="1" type="ORF">ECPE_LOCUS14723</name>
</gene>
<sequence length="101" mass="11194">MDRPSPVVVIEDVLENEQWQTLNIANEHKPTAVAVSESWLVSHGHVPSLAHEAYEVHRQDRSQQLQGGGVLILARKDIQQVQVDIEVCTSNIQMCSVTIAA</sequence>
<reference evidence="3" key="1">
    <citation type="submission" date="2016-06" db="UniProtKB">
        <authorList>
            <consortium name="WormBaseParasite"/>
        </authorList>
    </citation>
    <scope>IDENTIFICATION</scope>
</reference>
<keyword evidence="2" id="KW-1185">Reference proteome</keyword>
<name>A0A183B688_9TREM</name>
<evidence type="ECO:0000313" key="3">
    <source>
        <dbReference type="WBParaSite" id="ECPE_0001476301-mRNA-1"/>
    </source>
</evidence>
<accession>A0A183B688</accession>
<proteinExistence type="predicted"/>
<evidence type="ECO:0000313" key="2">
    <source>
        <dbReference type="Proteomes" id="UP000272942"/>
    </source>
</evidence>